<comment type="caution">
    <text evidence="1">The sequence shown here is derived from an EMBL/GenBank/DDBJ whole genome shotgun (WGS) entry which is preliminary data.</text>
</comment>
<protein>
    <submittedName>
        <fullName evidence="1">Uncharacterized protein</fullName>
    </submittedName>
</protein>
<gene>
    <name evidence="1" type="ORF">SDC9_205714</name>
</gene>
<name>A0A645J3P7_9ZZZZ</name>
<proteinExistence type="predicted"/>
<sequence length="112" mass="13049">MEPKLLVDFYGVWRGVDRHFVCLAGCPRGKEERTPDTLPLKARFHEEEHDVAAATRRQHADKLVFDIGAVEHKGRDGIRVVQKCAERKDTLRLIIRGLKLHEHALHKRKRLR</sequence>
<dbReference type="EMBL" id="VSSQ01130268">
    <property type="protein sequence ID" value="MPN58017.1"/>
    <property type="molecule type" value="Genomic_DNA"/>
</dbReference>
<organism evidence="1">
    <name type="scientific">bioreactor metagenome</name>
    <dbReference type="NCBI Taxonomy" id="1076179"/>
    <lineage>
        <taxon>unclassified sequences</taxon>
        <taxon>metagenomes</taxon>
        <taxon>ecological metagenomes</taxon>
    </lineage>
</organism>
<evidence type="ECO:0000313" key="1">
    <source>
        <dbReference type="EMBL" id="MPN58017.1"/>
    </source>
</evidence>
<dbReference type="AlphaFoldDB" id="A0A645J3P7"/>
<reference evidence="1" key="1">
    <citation type="submission" date="2019-08" db="EMBL/GenBank/DDBJ databases">
        <authorList>
            <person name="Kucharzyk K."/>
            <person name="Murdoch R.W."/>
            <person name="Higgins S."/>
            <person name="Loffler F."/>
        </authorList>
    </citation>
    <scope>NUCLEOTIDE SEQUENCE</scope>
</reference>
<accession>A0A645J3P7</accession>